<evidence type="ECO:0000259" key="1">
    <source>
        <dbReference type="Pfam" id="PF25017"/>
    </source>
</evidence>
<dbReference type="AlphaFoldDB" id="A0A7S0A3Q4"/>
<feature type="domain" description="C2HC zinc finger plants" evidence="1">
    <location>
        <begin position="71"/>
        <end position="115"/>
    </location>
</feature>
<evidence type="ECO:0000313" key="2">
    <source>
        <dbReference type="EMBL" id="CAD8351762.1"/>
    </source>
</evidence>
<name>A0A7S0A3Q4_9DINO</name>
<organism evidence="2">
    <name type="scientific">Pyrodinium bahamense</name>
    <dbReference type="NCBI Taxonomy" id="73915"/>
    <lineage>
        <taxon>Eukaryota</taxon>
        <taxon>Sar</taxon>
        <taxon>Alveolata</taxon>
        <taxon>Dinophyceae</taxon>
        <taxon>Gonyaulacales</taxon>
        <taxon>Pyrocystaceae</taxon>
        <taxon>Pyrodinium</taxon>
    </lineage>
</organism>
<dbReference type="InterPro" id="IPR056971">
    <property type="entry name" value="Znf-C2HC_3"/>
</dbReference>
<dbReference type="EMBL" id="HBEG01011886">
    <property type="protein sequence ID" value="CAD8351762.1"/>
    <property type="molecule type" value="Transcribed_RNA"/>
</dbReference>
<protein>
    <recommendedName>
        <fullName evidence="1">C2HC zinc finger plants domain-containing protein</fullName>
    </recommendedName>
</protein>
<dbReference type="PANTHER" id="PTHR35513:SF1">
    <property type="entry name" value="OS02G0158600 PROTEIN"/>
    <property type="match status" value="1"/>
</dbReference>
<reference evidence="2" key="1">
    <citation type="submission" date="2021-01" db="EMBL/GenBank/DDBJ databases">
        <authorList>
            <person name="Corre E."/>
            <person name="Pelletier E."/>
            <person name="Niang G."/>
            <person name="Scheremetjew M."/>
            <person name="Finn R."/>
            <person name="Kale V."/>
            <person name="Holt S."/>
            <person name="Cochrane G."/>
            <person name="Meng A."/>
            <person name="Brown T."/>
            <person name="Cohen L."/>
        </authorList>
    </citation>
    <scope>NUCLEOTIDE SEQUENCE</scope>
    <source>
        <strain evidence="2">Pbaha01</strain>
    </source>
</reference>
<sequence length="143" mass="14979">MTPLAAPSLVVEELLGGSFLRLDAGDPDGALACALQAMQLSAGPSAAIAARQAAEHSCAVQICEEILRRGGILADRGHAAVLRKALEDGTSVVCTRCAALVAKQRMEAHRTHWCTMLGDDTCEVDAAPQDLEGAAPVEWMEVD</sequence>
<proteinExistence type="predicted"/>
<dbReference type="PANTHER" id="PTHR35513">
    <property type="entry name" value="OS02G0158600 PROTEIN"/>
    <property type="match status" value="1"/>
</dbReference>
<accession>A0A7S0A3Q4</accession>
<dbReference type="Pfam" id="PF25017">
    <property type="entry name" value="zf-C2HC_3"/>
    <property type="match status" value="1"/>
</dbReference>
<gene>
    <name evidence="2" type="ORF">PBAH0796_LOCUS7129</name>
</gene>